<dbReference type="Proteomes" id="UP000198211">
    <property type="component" value="Unassembled WGS sequence"/>
</dbReference>
<organism evidence="2 3">
    <name type="scientific">Phytophthora megakarya</name>
    <dbReference type="NCBI Taxonomy" id="4795"/>
    <lineage>
        <taxon>Eukaryota</taxon>
        <taxon>Sar</taxon>
        <taxon>Stramenopiles</taxon>
        <taxon>Oomycota</taxon>
        <taxon>Peronosporomycetes</taxon>
        <taxon>Peronosporales</taxon>
        <taxon>Peronosporaceae</taxon>
        <taxon>Phytophthora</taxon>
    </lineage>
</organism>
<comment type="caution">
    <text evidence="2">The sequence shown here is derived from an EMBL/GenBank/DDBJ whole genome shotgun (WGS) entry which is preliminary data.</text>
</comment>
<keyword evidence="3" id="KW-1185">Reference proteome</keyword>
<feature type="region of interest" description="Disordered" evidence="1">
    <location>
        <begin position="136"/>
        <end position="163"/>
    </location>
</feature>
<proteinExistence type="predicted"/>
<evidence type="ECO:0000256" key="1">
    <source>
        <dbReference type="SAM" id="MobiDB-lite"/>
    </source>
</evidence>
<evidence type="ECO:0000313" key="2">
    <source>
        <dbReference type="EMBL" id="OWZ11090.1"/>
    </source>
</evidence>
<dbReference type="OrthoDB" id="164577at2759"/>
<dbReference type="AlphaFoldDB" id="A0A225W2K3"/>
<evidence type="ECO:0000313" key="3">
    <source>
        <dbReference type="Proteomes" id="UP000198211"/>
    </source>
</evidence>
<gene>
    <name evidence="2" type="ORF">PHMEG_00015945</name>
</gene>
<reference evidence="3" key="1">
    <citation type="submission" date="2017-03" db="EMBL/GenBank/DDBJ databases">
        <title>Phytopthora megakarya and P. palmivora, two closely related causual agents of cacao black pod achieved similar genome size and gene model numbers by different mechanisms.</title>
        <authorList>
            <person name="Ali S."/>
            <person name="Shao J."/>
            <person name="Larry D.J."/>
            <person name="Kronmiller B."/>
            <person name="Shen D."/>
            <person name="Strem M.D."/>
            <person name="Melnick R.L."/>
            <person name="Guiltinan M.J."/>
            <person name="Tyler B.M."/>
            <person name="Meinhardt L.W."/>
            <person name="Bailey B.A."/>
        </authorList>
    </citation>
    <scope>NUCLEOTIDE SEQUENCE [LARGE SCALE GENOMIC DNA]</scope>
    <source>
        <strain evidence="3">zdho120</strain>
    </source>
</reference>
<accession>A0A225W2K3</accession>
<sequence length="280" mass="30833">MATAAAGSTGSTMIQCVRISAISDIKEFTGKDQDEDRPRANFQIQYSGLGISIARHYNHTQYRSDESPLDNLYRLNVAGLCARQTIKDGSAKDRREHADHYIETLEDQDLAERLTLLRLTDADEVEEVLRARDRAKNRQKKAAFGSSKYRQKATNTGPSAPAKLVRAIQIQANDSRSDSESDEWGKSDSDIDSHCRIFLAVNEDVAPMVEKESAVIMAIKITTRRSTVTVSTAIDARIMDPGSTQILVAGGALHARRAVREDIGWITASSCAADVENCMT</sequence>
<protein>
    <submittedName>
        <fullName evidence="2">Uncharacterized protein</fullName>
    </submittedName>
</protein>
<name>A0A225W2K3_9STRA</name>
<dbReference type="EMBL" id="NBNE01002230">
    <property type="protein sequence ID" value="OWZ11090.1"/>
    <property type="molecule type" value="Genomic_DNA"/>
</dbReference>